<keyword evidence="6" id="KW-0175">Coiled coil</keyword>
<evidence type="ECO:0000256" key="1">
    <source>
        <dbReference type="ARBA" id="ARBA00004442"/>
    </source>
</evidence>
<dbReference type="PANTHER" id="PTHR30026">
    <property type="entry name" value="OUTER MEMBRANE PROTEIN TOLC"/>
    <property type="match status" value="1"/>
</dbReference>
<feature type="chain" id="PRO_5046759088" evidence="8">
    <location>
        <begin position="23"/>
        <end position="593"/>
    </location>
</feature>
<dbReference type="RefSeq" id="WP_206717260.1">
    <property type="nucleotide sequence ID" value="NZ_CP071091.1"/>
</dbReference>
<evidence type="ECO:0000256" key="4">
    <source>
        <dbReference type="ARBA" id="ARBA00023136"/>
    </source>
</evidence>
<evidence type="ECO:0000256" key="6">
    <source>
        <dbReference type="SAM" id="Coils"/>
    </source>
</evidence>
<keyword evidence="3" id="KW-0812">Transmembrane</keyword>
<keyword evidence="5" id="KW-0998">Cell outer membrane</keyword>
<evidence type="ECO:0000256" key="8">
    <source>
        <dbReference type="SAM" id="SignalP"/>
    </source>
</evidence>
<sequence>MRRHLDRGVTVALVLAAGLSAAQFTPGSTGQGGGATPGTTGSTPTPGTTGTGTPGGTTPTTGTTGTETSSGPSTGVGSKPSVPTPAAPRTPAPNTNPNAGTVIPPAPPVIAPETVDNPTGPAEGRTVSPAPMRETAREAQQALDKVGQTPDSEAAPAKASPLTLEQLVERARTSDSRVEEASAELRKFQALYEQARWAWFPKFEISVGMGGPVPEARNNSLGGPPTTKASYEGDLNFGKVGVTVFSNGNAVLPLYTFGKLTALKKAGAQGPVLGAALRERARDEAGFQAAQAYFSYQLARSGLQQIDEVSKRLEDAAEKIAVLLKEESPQVSQVDTYKVRFFRQMVEARKAEALQGRLLALTAIGVLANAAPGAEVEVVEEDLEPEARVEPPSLERALTLAENYRPELTAIAAGIIAREAEVFIRERSYFPDLGLAGFYDVRYTTSATRQKNPFAFDPYNDRTAGLGLVMRGTFDIPIKDAQLDQARAELDKLRAQEKQIRAGIRLEVTKVHGDLVTAWAKARAFTDAEKSARRWVTAAFAAFDLGTGETRDLVDAFTAYAQVTGDRAKSWFDVRLGMAALARVTGTPPAPGE</sequence>
<evidence type="ECO:0000256" key="5">
    <source>
        <dbReference type="ARBA" id="ARBA00023237"/>
    </source>
</evidence>
<proteinExistence type="predicted"/>
<dbReference type="EMBL" id="CP071091">
    <property type="protein sequence ID" value="QSQ15561.1"/>
    <property type="molecule type" value="Genomic_DNA"/>
</dbReference>
<keyword evidence="2" id="KW-1134">Transmembrane beta strand</keyword>
<feature type="compositionally biased region" description="Pro residues" evidence="7">
    <location>
        <begin position="82"/>
        <end position="91"/>
    </location>
</feature>
<feature type="signal peptide" evidence="8">
    <location>
        <begin position="1"/>
        <end position="22"/>
    </location>
</feature>
<keyword evidence="4" id="KW-0472">Membrane</keyword>
<keyword evidence="8" id="KW-0732">Signal</keyword>
<evidence type="ECO:0000313" key="9">
    <source>
        <dbReference type="EMBL" id="QSQ15561.1"/>
    </source>
</evidence>
<dbReference type="Proteomes" id="UP000663090">
    <property type="component" value="Chromosome"/>
</dbReference>
<evidence type="ECO:0000256" key="2">
    <source>
        <dbReference type="ARBA" id="ARBA00022452"/>
    </source>
</evidence>
<evidence type="ECO:0000256" key="3">
    <source>
        <dbReference type="ARBA" id="ARBA00022692"/>
    </source>
</evidence>
<feature type="region of interest" description="Disordered" evidence="7">
    <location>
        <begin position="23"/>
        <end position="165"/>
    </location>
</feature>
<organism evidence="9 10">
    <name type="scientific">Myxococcus landrumensis</name>
    <dbReference type="NCBI Taxonomy" id="2813577"/>
    <lineage>
        <taxon>Bacteria</taxon>
        <taxon>Pseudomonadati</taxon>
        <taxon>Myxococcota</taxon>
        <taxon>Myxococcia</taxon>
        <taxon>Myxococcales</taxon>
        <taxon>Cystobacterineae</taxon>
        <taxon>Myxococcaceae</taxon>
        <taxon>Myxococcus</taxon>
    </lineage>
</organism>
<reference evidence="9 10" key="1">
    <citation type="submission" date="2021-02" db="EMBL/GenBank/DDBJ databases">
        <title>De Novo genome assembly of isolated myxobacteria.</title>
        <authorList>
            <person name="Stevens D.C."/>
        </authorList>
    </citation>
    <scope>NUCLEOTIDE SEQUENCE [LARGE SCALE GENOMIC DNA]</scope>
    <source>
        <strain evidence="9 10">SCHIC003</strain>
    </source>
</reference>
<protein>
    <submittedName>
        <fullName evidence="9">TolC family protein</fullName>
    </submittedName>
</protein>
<feature type="coiled-coil region" evidence="6">
    <location>
        <begin position="476"/>
        <end position="503"/>
    </location>
</feature>
<dbReference type="Gene3D" id="1.20.1600.10">
    <property type="entry name" value="Outer membrane efflux proteins (OEP)"/>
    <property type="match status" value="1"/>
</dbReference>
<keyword evidence="10" id="KW-1185">Reference proteome</keyword>
<gene>
    <name evidence="9" type="ORF">JY572_05700</name>
</gene>
<evidence type="ECO:0000256" key="7">
    <source>
        <dbReference type="SAM" id="MobiDB-lite"/>
    </source>
</evidence>
<dbReference type="PANTHER" id="PTHR30026:SF13">
    <property type="entry name" value="MEMBRANE EFFLUX PROTEIN, PUTATIVE-RELATED"/>
    <property type="match status" value="1"/>
</dbReference>
<accession>A0ABX7NAP7</accession>
<comment type="subcellular location">
    <subcellularLocation>
        <location evidence="1">Cell outer membrane</location>
    </subcellularLocation>
</comment>
<evidence type="ECO:0000313" key="10">
    <source>
        <dbReference type="Proteomes" id="UP000663090"/>
    </source>
</evidence>
<feature type="compositionally biased region" description="Low complexity" evidence="7">
    <location>
        <begin position="56"/>
        <end position="81"/>
    </location>
</feature>
<dbReference type="InterPro" id="IPR051906">
    <property type="entry name" value="TolC-like"/>
</dbReference>
<feature type="compositionally biased region" description="Low complexity" evidence="7">
    <location>
        <begin position="92"/>
        <end position="103"/>
    </location>
</feature>
<feature type="compositionally biased region" description="Low complexity" evidence="7">
    <location>
        <begin position="37"/>
        <end position="48"/>
    </location>
</feature>
<dbReference type="SUPFAM" id="SSF56954">
    <property type="entry name" value="Outer membrane efflux proteins (OEP)"/>
    <property type="match status" value="1"/>
</dbReference>
<name>A0ABX7NAP7_9BACT</name>